<evidence type="ECO:0000256" key="1">
    <source>
        <dbReference type="SAM" id="Phobius"/>
    </source>
</evidence>
<accession>A0A9N9NCU2</accession>
<gene>
    <name evidence="2" type="ORF">AMORRO_LOCUS13461</name>
</gene>
<evidence type="ECO:0000313" key="2">
    <source>
        <dbReference type="EMBL" id="CAG8722974.1"/>
    </source>
</evidence>
<evidence type="ECO:0000313" key="3">
    <source>
        <dbReference type="Proteomes" id="UP000789342"/>
    </source>
</evidence>
<keyword evidence="1" id="KW-0812">Transmembrane</keyword>
<feature type="non-terminal residue" evidence="2">
    <location>
        <position position="86"/>
    </location>
</feature>
<comment type="caution">
    <text evidence="2">The sequence shown here is derived from an EMBL/GenBank/DDBJ whole genome shotgun (WGS) entry which is preliminary data.</text>
</comment>
<sequence length="86" mass="10410">MDNNRFFLIFLALFVLVCLTYHYLMSNFDGFSEDVFEIDSAGFDPIPPDRYIGRYYRNRYVSSSRKTKRDTEWENLYAEEYTSPYQ</sequence>
<dbReference type="EMBL" id="CAJVPV010023165">
    <property type="protein sequence ID" value="CAG8722974.1"/>
    <property type="molecule type" value="Genomic_DNA"/>
</dbReference>
<organism evidence="2 3">
    <name type="scientific">Acaulospora morrowiae</name>
    <dbReference type="NCBI Taxonomy" id="94023"/>
    <lineage>
        <taxon>Eukaryota</taxon>
        <taxon>Fungi</taxon>
        <taxon>Fungi incertae sedis</taxon>
        <taxon>Mucoromycota</taxon>
        <taxon>Glomeromycotina</taxon>
        <taxon>Glomeromycetes</taxon>
        <taxon>Diversisporales</taxon>
        <taxon>Acaulosporaceae</taxon>
        <taxon>Acaulospora</taxon>
    </lineage>
</organism>
<dbReference type="AlphaFoldDB" id="A0A9N9NCU2"/>
<keyword evidence="1" id="KW-0472">Membrane</keyword>
<keyword evidence="1" id="KW-1133">Transmembrane helix</keyword>
<feature type="transmembrane region" description="Helical" evidence="1">
    <location>
        <begin position="6"/>
        <end position="24"/>
    </location>
</feature>
<name>A0A9N9NCU2_9GLOM</name>
<keyword evidence="3" id="KW-1185">Reference proteome</keyword>
<reference evidence="2" key="1">
    <citation type="submission" date="2021-06" db="EMBL/GenBank/DDBJ databases">
        <authorList>
            <person name="Kallberg Y."/>
            <person name="Tangrot J."/>
            <person name="Rosling A."/>
        </authorList>
    </citation>
    <scope>NUCLEOTIDE SEQUENCE</scope>
    <source>
        <strain evidence="2">CL551</strain>
    </source>
</reference>
<dbReference type="Proteomes" id="UP000789342">
    <property type="component" value="Unassembled WGS sequence"/>
</dbReference>
<protein>
    <submittedName>
        <fullName evidence="2">18714_t:CDS:1</fullName>
    </submittedName>
</protein>
<proteinExistence type="predicted"/>